<reference evidence="2 3" key="1">
    <citation type="journal article" date="2022" name="Environ. Microbiol. Rep.">
        <title>Eco-phylogenetic analyses reveal divergent evolution of vitamin B12 metabolism in the marine bacterial family 'Psychromonadaceae'.</title>
        <authorList>
            <person name="Jin X."/>
            <person name="Yang Y."/>
            <person name="Cao H."/>
            <person name="Gao B."/>
            <person name="Zhao Z."/>
        </authorList>
    </citation>
    <scope>NUCLEOTIDE SEQUENCE [LARGE SCALE GENOMIC DNA]</scope>
    <source>
        <strain evidence="2 3">MKS20</strain>
    </source>
</reference>
<gene>
    <name evidence="2" type="ORF">K6Y31_21030</name>
</gene>
<organism evidence="2 3">
    <name type="scientific">Motilimonas cestriensis</name>
    <dbReference type="NCBI Taxonomy" id="2742685"/>
    <lineage>
        <taxon>Bacteria</taxon>
        <taxon>Pseudomonadati</taxon>
        <taxon>Pseudomonadota</taxon>
        <taxon>Gammaproteobacteria</taxon>
        <taxon>Alteromonadales</taxon>
        <taxon>Alteromonadales genera incertae sedis</taxon>
        <taxon>Motilimonas</taxon>
    </lineage>
</organism>
<name>A0ABS8WDY6_9GAMM</name>
<protein>
    <submittedName>
        <fullName evidence="2">Transposase domain-containing protein</fullName>
    </submittedName>
</protein>
<dbReference type="RefSeq" id="WP_233055018.1">
    <property type="nucleotide sequence ID" value="NZ_JAIMJA010000037.1"/>
</dbReference>
<dbReference type="Proteomes" id="UP001201273">
    <property type="component" value="Unassembled WGS sequence"/>
</dbReference>
<dbReference type="InterPro" id="IPR039552">
    <property type="entry name" value="IS66_C"/>
</dbReference>
<evidence type="ECO:0000313" key="3">
    <source>
        <dbReference type="Proteomes" id="UP001201273"/>
    </source>
</evidence>
<evidence type="ECO:0000313" key="2">
    <source>
        <dbReference type="EMBL" id="MCE2597262.1"/>
    </source>
</evidence>
<proteinExistence type="predicted"/>
<dbReference type="Pfam" id="PF13817">
    <property type="entry name" value="DDE_Tnp_IS66_C"/>
    <property type="match status" value="1"/>
</dbReference>
<dbReference type="EMBL" id="JAIMJA010000037">
    <property type="protein sequence ID" value="MCE2597262.1"/>
    <property type="molecule type" value="Genomic_DNA"/>
</dbReference>
<feature type="domain" description="Transposase IS66 C-terminal" evidence="1">
    <location>
        <begin position="11"/>
        <end position="47"/>
    </location>
</feature>
<keyword evidence="3" id="KW-1185">Reference proteome</keyword>
<accession>A0ABS8WDY6</accession>
<comment type="caution">
    <text evidence="2">The sequence shown here is derived from an EMBL/GenBank/DDBJ whole genome shotgun (WGS) entry which is preliminary data.</text>
</comment>
<evidence type="ECO:0000259" key="1">
    <source>
        <dbReference type="Pfam" id="PF13817"/>
    </source>
</evidence>
<sequence>MGAELLGTLHSLMVTSRMQGVNQYIYLVDVLQRVSLHPDSQIADLLPRNWKDKFSDYFLTSDLALVGRTNT</sequence>